<dbReference type="GO" id="GO:0004523">
    <property type="term" value="F:RNA-DNA hybrid ribonuclease activity"/>
    <property type="evidence" value="ECO:0007669"/>
    <property type="project" value="InterPro"/>
</dbReference>
<dbReference type="EMBL" id="JACGWJ010000016">
    <property type="protein sequence ID" value="KAL0360571.1"/>
    <property type="molecule type" value="Genomic_DNA"/>
</dbReference>
<dbReference type="PANTHER" id="PTHR47074:SF61">
    <property type="entry name" value="RNASE H TYPE-1 DOMAIN-CONTAINING PROTEIN"/>
    <property type="match status" value="1"/>
</dbReference>
<dbReference type="Gene3D" id="3.30.420.10">
    <property type="entry name" value="Ribonuclease H-like superfamily/Ribonuclease H"/>
    <property type="match status" value="1"/>
</dbReference>
<protein>
    <recommendedName>
        <fullName evidence="1">RNase H type-1 domain-containing protein</fullName>
    </recommendedName>
</protein>
<dbReference type="SUPFAM" id="SSF53098">
    <property type="entry name" value="Ribonuclease H-like"/>
    <property type="match status" value="1"/>
</dbReference>
<sequence>MLFSFKQKQEFKRASSVSTVQVKAPTTPTHWSPPSLGEVKLNFDGAVFPSLDVVGLGVVARDSTGECVWWKTVCKQGLVEPEMVEAFAAREAILLALRLGWPRVILEGDCANLHLKLVSRLPDCSALGPIIRDIKYLVSSFVACSFSLIRRSGNKVAHCLARRASISGSEGSCIPPDLSELLLSDCGY</sequence>
<reference evidence="2" key="1">
    <citation type="submission" date="2020-06" db="EMBL/GenBank/DDBJ databases">
        <authorList>
            <person name="Li T."/>
            <person name="Hu X."/>
            <person name="Zhang T."/>
            <person name="Song X."/>
            <person name="Zhang H."/>
            <person name="Dai N."/>
            <person name="Sheng W."/>
            <person name="Hou X."/>
            <person name="Wei L."/>
        </authorList>
    </citation>
    <scope>NUCLEOTIDE SEQUENCE</scope>
    <source>
        <strain evidence="2">G02</strain>
        <tissue evidence="2">Leaf</tissue>
    </source>
</reference>
<proteinExistence type="predicted"/>
<dbReference type="GO" id="GO:0003676">
    <property type="term" value="F:nucleic acid binding"/>
    <property type="evidence" value="ECO:0007669"/>
    <property type="project" value="InterPro"/>
</dbReference>
<dbReference type="CDD" id="cd06222">
    <property type="entry name" value="RNase_H_like"/>
    <property type="match status" value="1"/>
</dbReference>
<dbReference type="AlphaFoldDB" id="A0AAW2PYX4"/>
<dbReference type="InterPro" id="IPR012337">
    <property type="entry name" value="RNaseH-like_sf"/>
</dbReference>
<name>A0AAW2PYX4_SESRA</name>
<feature type="domain" description="RNase H type-1" evidence="1">
    <location>
        <begin position="42"/>
        <end position="164"/>
    </location>
</feature>
<dbReference type="InterPro" id="IPR002156">
    <property type="entry name" value="RNaseH_domain"/>
</dbReference>
<organism evidence="2">
    <name type="scientific">Sesamum radiatum</name>
    <name type="common">Black benniseed</name>
    <dbReference type="NCBI Taxonomy" id="300843"/>
    <lineage>
        <taxon>Eukaryota</taxon>
        <taxon>Viridiplantae</taxon>
        <taxon>Streptophyta</taxon>
        <taxon>Embryophyta</taxon>
        <taxon>Tracheophyta</taxon>
        <taxon>Spermatophyta</taxon>
        <taxon>Magnoliopsida</taxon>
        <taxon>eudicotyledons</taxon>
        <taxon>Gunneridae</taxon>
        <taxon>Pentapetalae</taxon>
        <taxon>asterids</taxon>
        <taxon>lamiids</taxon>
        <taxon>Lamiales</taxon>
        <taxon>Pedaliaceae</taxon>
        <taxon>Sesamum</taxon>
    </lineage>
</organism>
<gene>
    <name evidence="2" type="ORF">Sradi_3741600</name>
</gene>
<comment type="caution">
    <text evidence="2">The sequence shown here is derived from an EMBL/GenBank/DDBJ whole genome shotgun (WGS) entry which is preliminary data.</text>
</comment>
<dbReference type="InterPro" id="IPR052929">
    <property type="entry name" value="RNase_H-like_EbsB-rel"/>
</dbReference>
<dbReference type="InterPro" id="IPR044730">
    <property type="entry name" value="RNase_H-like_dom_plant"/>
</dbReference>
<evidence type="ECO:0000259" key="1">
    <source>
        <dbReference type="Pfam" id="PF13456"/>
    </source>
</evidence>
<dbReference type="PANTHER" id="PTHR47074">
    <property type="entry name" value="BNAC02G40300D PROTEIN"/>
    <property type="match status" value="1"/>
</dbReference>
<dbReference type="Pfam" id="PF13456">
    <property type="entry name" value="RVT_3"/>
    <property type="match status" value="1"/>
</dbReference>
<evidence type="ECO:0000313" key="2">
    <source>
        <dbReference type="EMBL" id="KAL0360571.1"/>
    </source>
</evidence>
<accession>A0AAW2PYX4</accession>
<reference evidence="2" key="2">
    <citation type="journal article" date="2024" name="Plant">
        <title>Genomic evolution and insights into agronomic trait innovations of Sesamum species.</title>
        <authorList>
            <person name="Miao H."/>
            <person name="Wang L."/>
            <person name="Qu L."/>
            <person name="Liu H."/>
            <person name="Sun Y."/>
            <person name="Le M."/>
            <person name="Wang Q."/>
            <person name="Wei S."/>
            <person name="Zheng Y."/>
            <person name="Lin W."/>
            <person name="Duan Y."/>
            <person name="Cao H."/>
            <person name="Xiong S."/>
            <person name="Wang X."/>
            <person name="Wei L."/>
            <person name="Li C."/>
            <person name="Ma Q."/>
            <person name="Ju M."/>
            <person name="Zhao R."/>
            <person name="Li G."/>
            <person name="Mu C."/>
            <person name="Tian Q."/>
            <person name="Mei H."/>
            <person name="Zhang T."/>
            <person name="Gao T."/>
            <person name="Zhang H."/>
        </authorList>
    </citation>
    <scope>NUCLEOTIDE SEQUENCE</scope>
    <source>
        <strain evidence="2">G02</strain>
    </source>
</reference>
<dbReference type="InterPro" id="IPR036397">
    <property type="entry name" value="RNaseH_sf"/>
</dbReference>